<dbReference type="PANTHER" id="PTHR30502">
    <property type="entry name" value="2-KETO-3-DEOXY-L-RHAMNONATE ALDOLASE"/>
    <property type="match status" value="1"/>
</dbReference>
<comment type="caution">
    <text evidence="5">The sequence shown here is derived from an EMBL/GenBank/DDBJ whole genome shotgun (WGS) entry which is preliminary data.</text>
</comment>
<evidence type="ECO:0000313" key="5">
    <source>
        <dbReference type="EMBL" id="MFC3264957.1"/>
    </source>
</evidence>
<dbReference type="RefSeq" id="WP_376868639.1">
    <property type="nucleotide sequence ID" value="NZ_JBHRUV010000005.1"/>
</dbReference>
<dbReference type="Proteomes" id="UP001595536">
    <property type="component" value="Unassembled WGS sequence"/>
</dbReference>
<comment type="similarity">
    <text evidence="1">Belongs to the HpcH/HpaI aldolase family.</text>
</comment>
<keyword evidence="2" id="KW-0479">Metal-binding</keyword>
<name>A0ABV7LBM3_9HYPH</name>
<sequence length="267" mass="26676">MSVYEQFAARLAGGAPVFSAWIGMGGSQVASVLARSAFDAATFDMQHGVVDFAAVVRGTQLSLAAGKPPVARVPVGACATAARLLDAGVAAIIAPMVNSAGDARQFVSFCKFPSVGGRSWGPGESRVASGLDSAGYLARANSLLKLFVMVETREALAALDEILAVDGVDGVFVGPADLSIALSGGARVDPAGVEVDAALAQVVARCRAAGKTPCVYAVTARRARALAEMGFVFIAVSSDGALLQAAADAAAAEARGETAGPAAGGYG</sequence>
<accession>A0ABV7LBM3</accession>
<dbReference type="PANTHER" id="PTHR30502:SF0">
    <property type="entry name" value="PHOSPHOENOLPYRUVATE CARBOXYLASE FAMILY PROTEIN"/>
    <property type="match status" value="1"/>
</dbReference>
<reference evidence="6" key="1">
    <citation type="journal article" date="2019" name="Int. J. Syst. Evol. Microbiol.">
        <title>The Global Catalogue of Microorganisms (GCM) 10K type strain sequencing project: providing services to taxonomists for standard genome sequencing and annotation.</title>
        <authorList>
            <consortium name="The Broad Institute Genomics Platform"/>
            <consortium name="The Broad Institute Genome Sequencing Center for Infectious Disease"/>
            <person name="Wu L."/>
            <person name="Ma J."/>
        </authorList>
    </citation>
    <scope>NUCLEOTIDE SEQUENCE [LARGE SCALE GENOMIC DNA]</scope>
    <source>
        <strain evidence="6">CCM 7941</strain>
    </source>
</reference>
<dbReference type="InterPro" id="IPR015813">
    <property type="entry name" value="Pyrv/PenolPyrv_kinase-like_dom"/>
</dbReference>
<keyword evidence="6" id="KW-1185">Reference proteome</keyword>
<feature type="domain" description="HpcH/HpaI aldolase/citrate lyase" evidence="4">
    <location>
        <begin position="27"/>
        <end position="244"/>
    </location>
</feature>
<organism evidence="5 6">
    <name type="scientific">Camelimonas abortus</name>
    <dbReference type="NCBI Taxonomy" id="1017184"/>
    <lineage>
        <taxon>Bacteria</taxon>
        <taxon>Pseudomonadati</taxon>
        <taxon>Pseudomonadota</taxon>
        <taxon>Alphaproteobacteria</taxon>
        <taxon>Hyphomicrobiales</taxon>
        <taxon>Chelatococcaceae</taxon>
        <taxon>Camelimonas</taxon>
    </lineage>
</organism>
<dbReference type="EMBL" id="JBHRUV010000005">
    <property type="protein sequence ID" value="MFC3264957.1"/>
    <property type="molecule type" value="Genomic_DNA"/>
</dbReference>
<dbReference type="Pfam" id="PF03328">
    <property type="entry name" value="HpcH_HpaI"/>
    <property type="match status" value="1"/>
</dbReference>
<dbReference type="GO" id="GO:0016829">
    <property type="term" value="F:lyase activity"/>
    <property type="evidence" value="ECO:0007669"/>
    <property type="project" value="UniProtKB-KW"/>
</dbReference>
<dbReference type="Gene3D" id="3.20.20.60">
    <property type="entry name" value="Phosphoenolpyruvate-binding domains"/>
    <property type="match status" value="1"/>
</dbReference>
<evidence type="ECO:0000256" key="1">
    <source>
        <dbReference type="ARBA" id="ARBA00005568"/>
    </source>
</evidence>
<evidence type="ECO:0000256" key="3">
    <source>
        <dbReference type="ARBA" id="ARBA00023239"/>
    </source>
</evidence>
<gene>
    <name evidence="5" type="ORF">ACFOEX_01105</name>
</gene>
<evidence type="ECO:0000256" key="2">
    <source>
        <dbReference type="ARBA" id="ARBA00022723"/>
    </source>
</evidence>
<evidence type="ECO:0000313" key="6">
    <source>
        <dbReference type="Proteomes" id="UP001595536"/>
    </source>
</evidence>
<proteinExistence type="inferred from homology"/>
<protein>
    <submittedName>
        <fullName evidence="5">HpcH/HpaI aldolase/citrate lyase family protein</fullName>
    </submittedName>
</protein>
<keyword evidence="3 5" id="KW-0456">Lyase</keyword>
<dbReference type="InterPro" id="IPR005000">
    <property type="entry name" value="Aldolase/citrate-lyase_domain"/>
</dbReference>
<dbReference type="SUPFAM" id="SSF51621">
    <property type="entry name" value="Phosphoenolpyruvate/pyruvate domain"/>
    <property type="match status" value="1"/>
</dbReference>
<evidence type="ECO:0000259" key="4">
    <source>
        <dbReference type="Pfam" id="PF03328"/>
    </source>
</evidence>
<dbReference type="InterPro" id="IPR050251">
    <property type="entry name" value="HpcH-HpaI_aldolase"/>
</dbReference>
<dbReference type="InterPro" id="IPR040442">
    <property type="entry name" value="Pyrv_kinase-like_dom_sf"/>
</dbReference>